<dbReference type="Proteomes" id="UP001320460">
    <property type="component" value="Chromosome"/>
</dbReference>
<name>A0ABM7VYB3_9ENTR</name>
<organism evidence="1 2">
    <name type="scientific">Phytobacter diazotrophicus</name>
    <dbReference type="NCBI Taxonomy" id="395631"/>
    <lineage>
        <taxon>Bacteria</taxon>
        <taxon>Pseudomonadati</taxon>
        <taxon>Pseudomonadota</taxon>
        <taxon>Gammaproteobacteria</taxon>
        <taxon>Enterobacterales</taxon>
        <taxon>Enterobacteriaceae</taxon>
        <taxon>Phytobacter</taxon>
    </lineage>
</organism>
<dbReference type="EMBL" id="AP025334">
    <property type="protein sequence ID" value="BDD52231.1"/>
    <property type="molecule type" value="Genomic_DNA"/>
</dbReference>
<proteinExistence type="predicted"/>
<evidence type="ECO:0000313" key="2">
    <source>
        <dbReference type="Proteomes" id="UP001320460"/>
    </source>
</evidence>
<evidence type="ECO:0000313" key="1">
    <source>
        <dbReference type="EMBL" id="BDD52231.1"/>
    </source>
</evidence>
<keyword evidence="2" id="KW-1185">Reference proteome</keyword>
<accession>A0ABM7VYB3</accession>
<gene>
    <name evidence="1" type="ORF">PDTA9734_37180</name>
</gene>
<sequence length="36" mass="4326">MELSRGARLRLFIYRLFDVRANRLPLSQTRQTPPRP</sequence>
<protein>
    <submittedName>
        <fullName evidence="1">Uncharacterized protein</fullName>
    </submittedName>
</protein>
<reference evidence="1 2" key="1">
    <citation type="submission" date="2021-12" db="EMBL/GenBank/DDBJ databases">
        <title>Complete genome sequence of Phytobacter diazotrophicus TA9734.</title>
        <authorList>
            <person name="Kubota H."/>
            <person name="Nakayama Y."/>
            <person name="Ariyoshi T."/>
        </authorList>
    </citation>
    <scope>NUCLEOTIDE SEQUENCE [LARGE SCALE GENOMIC DNA]</scope>
    <source>
        <strain evidence="1 2">TA9734</strain>
    </source>
</reference>